<organism evidence="7 8">
    <name type="scientific">Phytomonospora endophytica</name>
    <dbReference type="NCBI Taxonomy" id="714109"/>
    <lineage>
        <taxon>Bacteria</taxon>
        <taxon>Bacillati</taxon>
        <taxon>Actinomycetota</taxon>
        <taxon>Actinomycetes</taxon>
        <taxon>Micromonosporales</taxon>
        <taxon>Micromonosporaceae</taxon>
        <taxon>Phytomonospora</taxon>
    </lineage>
</organism>
<dbReference type="Proteomes" id="UP000548476">
    <property type="component" value="Unassembled WGS sequence"/>
</dbReference>
<dbReference type="InterPro" id="IPR004838">
    <property type="entry name" value="NHTrfase_class1_PyrdxlP-BS"/>
</dbReference>
<keyword evidence="4" id="KW-0663">Pyridoxal phosphate</keyword>
<evidence type="ECO:0000256" key="1">
    <source>
        <dbReference type="ARBA" id="ARBA00001933"/>
    </source>
</evidence>
<dbReference type="InterPro" id="IPR051326">
    <property type="entry name" value="Kynurenine-oxoglutarate_AT"/>
</dbReference>
<feature type="domain" description="Aminotransferase class I/classII large" evidence="6">
    <location>
        <begin position="31"/>
        <end position="373"/>
    </location>
</feature>
<comment type="caution">
    <text evidence="7">The sequence shown here is derived from an EMBL/GenBank/DDBJ whole genome shotgun (WGS) entry which is preliminary data.</text>
</comment>
<dbReference type="InterPro" id="IPR004839">
    <property type="entry name" value="Aminotransferase_I/II_large"/>
</dbReference>
<dbReference type="InterPro" id="IPR015421">
    <property type="entry name" value="PyrdxlP-dep_Trfase_major"/>
</dbReference>
<dbReference type="Gene3D" id="3.40.640.10">
    <property type="entry name" value="Type I PLP-dependent aspartate aminotransferase-like (Major domain)"/>
    <property type="match status" value="1"/>
</dbReference>
<dbReference type="PANTHER" id="PTHR43807">
    <property type="entry name" value="FI04487P"/>
    <property type="match status" value="1"/>
</dbReference>
<evidence type="ECO:0000256" key="4">
    <source>
        <dbReference type="ARBA" id="ARBA00022898"/>
    </source>
</evidence>
<evidence type="ECO:0000256" key="2">
    <source>
        <dbReference type="ARBA" id="ARBA00022576"/>
    </source>
</evidence>
<keyword evidence="2 5" id="KW-0032">Aminotransferase</keyword>
<gene>
    <name evidence="7" type="ORF">HNR73_004777</name>
</gene>
<proteinExistence type="inferred from homology"/>
<dbReference type="PROSITE" id="PS00105">
    <property type="entry name" value="AA_TRANSFER_CLASS_1"/>
    <property type="match status" value="1"/>
</dbReference>
<dbReference type="RefSeq" id="WP_184789735.1">
    <property type="nucleotide sequence ID" value="NZ_BONT01000056.1"/>
</dbReference>
<dbReference type="GO" id="GO:0016212">
    <property type="term" value="F:kynurenine-oxoglutarate transaminase activity"/>
    <property type="evidence" value="ECO:0007669"/>
    <property type="project" value="TreeGrafter"/>
</dbReference>
<reference evidence="7 8" key="1">
    <citation type="submission" date="2020-08" db="EMBL/GenBank/DDBJ databases">
        <title>Genomic Encyclopedia of Type Strains, Phase IV (KMG-IV): sequencing the most valuable type-strain genomes for metagenomic binning, comparative biology and taxonomic classification.</title>
        <authorList>
            <person name="Goeker M."/>
        </authorList>
    </citation>
    <scope>NUCLEOTIDE SEQUENCE [LARGE SCALE GENOMIC DNA]</scope>
    <source>
        <strain evidence="7 8">YIM 65646</strain>
    </source>
</reference>
<name>A0A841FM16_9ACTN</name>
<evidence type="ECO:0000313" key="7">
    <source>
        <dbReference type="EMBL" id="MBB6036904.1"/>
    </source>
</evidence>
<dbReference type="CDD" id="cd00609">
    <property type="entry name" value="AAT_like"/>
    <property type="match status" value="1"/>
</dbReference>
<dbReference type="InterPro" id="IPR015422">
    <property type="entry name" value="PyrdxlP-dep_Trfase_small"/>
</dbReference>
<evidence type="ECO:0000259" key="6">
    <source>
        <dbReference type="Pfam" id="PF00155"/>
    </source>
</evidence>
<sequence>MTGLATPRIATRAAAIPFGLGKSLRATAGPDSIDLAIGTPGYPEPPAGLVEAAIERLRAGDHQYEETCGSLPARERLATEFTAPTDPVTELTITNGATEALVVALLTLVEPGEEVIVFEPFYTNFLSAIALCGGRPRFVRMHRPSWNFDPDDLAAAFNDKTRAVIVNSPHNPTGHVFGRAELTELAELCARWNVTLISDEVYARFVFDGAMVSATELDALADRCVVLGSLSKSHAVSGWRLGYFRAPGPLTAAIRRVHESITGGTVTPIQNALAHVAAELGGWDQGARMSELRDRSLTAFEGLGLNCFTPAGGCYFLADVPGSGAAYAERLFTETGVIVAPGELFYDDATGVSQIRVAYNKTPETIAEAAERLKGFRA</sequence>
<dbReference type="EMBL" id="JACHGT010000010">
    <property type="protein sequence ID" value="MBB6036904.1"/>
    <property type="molecule type" value="Genomic_DNA"/>
</dbReference>
<dbReference type="Pfam" id="PF00155">
    <property type="entry name" value="Aminotran_1_2"/>
    <property type="match status" value="1"/>
</dbReference>
<dbReference type="InterPro" id="IPR015424">
    <property type="entry name" value="PyrdxlP-dep_Trfase"/>
</dbReference>
<protein>
    <recommendedName>
        <fullName evidence="5">Aminotransferase</fullName>
        <ecNumber evidence="5">2.6.1.-</ecNumber>
    </recommendedName>
</protein>
<dbReference type="GO" id="GO:0005737">
    <property type="term" value="C:cytoplasm"/>
    <property type="evidence" value="ECO:0007669"/>
    <property type="project" value="TreeGrafter"/>
</dbReference>
<keyword evidence="3 5" id="KW-0808">Transferase</keyword>
<dbReference type="Gene3D" id="3.90.1150.10">
    <property type="entry name" value="Aspartate Aminotransferase, domain 1"/>
    <property type="match status" value="1"/>
</dbReference>
<dbReference type="GO" id="GO:0030170">
    <property type="term" value="F:pyridoxal phosphate binding"/>
    <property type="evidence" value="ECO:0007669"/>
    <property type="project" value="InterPro"/>
</dbReference>
<evidence type="ECO:0000313" key="8">
    <source>
        <dbReference type="Proteomes" id="UP000548476"/>
    </source>
</evidence>
<dbReference type="EC" id="2.6.1.-" evidence="5"/>
<dbReference type="AlphaFoldDB" id="A0A841FM16"/>
<keyword evidence="8" id="KW-1185">Reference proteome</keyword>
<accession>A0A841FM16</accession>
<dbReference type="PANTHER" id="PTHR43807:SF21">
    <property type="entry name" value="AMINOTRANSFERASE"/>
    <property type="match status" value="1"/>
</dbReference>
<comment type="similarity">
    <text evidence="5">Belongs to the class-I pyridoxal-phosphate-dependent aminotransferase family.</text>
</comment>
<evidence type="ECO:0000256" key="5">
    <source>
        <dbReference type="RuleBase" id="RU000481"/>
    </source>
</evidence>
<dbReference type="SUPFAM" id="SSF53383">
    <property type="entry name" value="PLP-dependent transferases"/>
    <property type="match status" value="1"/>
</dbReference>
<evidence type="ECO:0000256" key="3">
    <source>
        <dbReference type="ARBA" id="ARBA00022679"/>
    </source>
</evidence>
<comment type="cofactor">
    <cofactor evidence="1 5">
        <name>pyridoxal 5'-phosphate</name>
        <dbReference type="ChEBI" id="CHEBI:597326"/>
    </cofactor>
</comment>